<reference evidence="8 9" key="2">
    <citation type="submission" date="2018-05" db="EMBL/GenBank/DDBJ databases">
        <authorList>
            <person name="Lanie J.A."/>
            <person name="Ng W.-L."/>
            <person name="Kazmierczak K.M."/>
            <person name="Andrzejewski T.M."/>
            <person name="Davidsen T.M."/>
            <person name="Wayne K.J."/>
            <person name="Tettelin H."/>
            <person name="Glass J.I."/>
            <person name="Rusch D."/>
            <person name="Podicherti R."/>
            <person name="Tsui H.-C.T."/>
            <person name="Winkler M.E."/>
        </authorList>
    </citation>
    <scope>NUCLEOTIDE SEQUENCE [LARGE SCALE GENOMIC DNA]</scope>
    <source>
        <strain evidence="8 9">YBY</strain>
    </source>
</reference>
<evidence type="ECO:0000313" key="8">
    <source>
        <dbReference type="EMBL" id="PWE15581.1"/>
    </source>
</evidence>
<keyword evidence="3" id="KW-0597">Phosphoprotein</keyword>
<feature type="domain" description="Histidine kinase" evidence="7">
    <location>
        <begin position="163"/>
        <end position="375"/>
    </location>
</feature>
<dbReference type="PANTHER" id="PTHR43711:SF1">
    <property type="entry name" value="HISTIDINE KINASE 1"/>
    <property type="match status" value="1"/>
</dbReference>
<accession>A0A2U2BNI5</accession>
<dbReference type="AlphaFoldDB" id="A0A2U2BNI5"/>
<dbReference type="EMBL" id="QEXO01000001">
    <property type="protein sequence ID" value="PWE15581.1"/>
    <property type="molecule type" value="Genomic_DNA"/>
</dbReference>
<comment type="caution">
    <text evidence="8">The sequence shown here is derived from an EMBL/GenBank/DDBJ whole genome shotgun (WGS) entry which is preliminary data.</text>
</comment>
<dbReference type="CDD" id="cd00082">
    <property type="entry name" value="HisKA"/>
    <property type="match status" value="1"/>
</dbReference>
<dbReference type="Pfam" id="PF02518">
    <property type="entry name" value="HATPase_c"/>
    <property type="match status" value="1"/>
</dbReference>
<reference evidence="8 9" key="1">
    <citation type="submission" date="2018-05" db="EMBL/GenBank/DDBJ databases">
        <title>Genome Sequence of an Efficient Indole-Degrading Bacterium, Alcaligenes sp.YBY.</title>
        <authorList>
            <person name="Yang B."/>
        </authorList>
    </citation>
    <scope>NUCLEOTIDE SEQUENCE [LARGE SCALE GENOMIC DNA]</scope>
    <source>
        <strain evidence="8 9">YBY</strain>
    </source>
</reference>
<protein>
    <recommendedName>
        <fullName evidence="2">histidine kinase</fullName>
        <ecNumber evidence="2">2.7.13.3</ecNumber>
    </recommendedName>
</protein>
<dbReference type="InterPro" id="IPR004358">
    <property type="entry name" value="Sig_transdc_His_kin-like_C"/>
</dbReference>
<dbReference type="SUPFAM" id="SSF47384">
    <property type="entry name" value="Homodimeric domain of signal transducing histidine kinase"/>
    <property type="match status" value="1"/>
</dbReference>
<dbReference type="PROSITE" id="PS50109">
    <property type="entry name" value="HIS_KIN"/>
    <property type="match status" value="1"/>
</dbReference>
<dbReference type="PANTHER" id="PTHR43711">
    <property type="entry name" value="TWO-COMPONENT HISTIDINE KINASE"/>
    <property type="match status" value="1"/>
</dbReference>
<evidence type="ECO:0000313" key="9">
    <source>
        <dbReference type="Proteomes" id="UP000245216"/>
    </source>
</evidence>
<dbReference type="STRING" id="511.UZ73_02615"/>
<proteinExistence type="predicted"/>
<dbReference type="InterPro" id="IPR003661">
    <property type="entry name" value="HisK_dim/P_dom"/>
</dbReference>
<dbReference type="Pfam" id="PF00512">
    <property type="entry name" value="HisKA"/>
    <property type="match status" value="1"/>
</dbReference>
<comment type="catalytic activity">
    <reaction evidence="1">
        <text>ATP + protein L-histidine = ADP + protein N-phospho-L-histidine.</text>
        <dbReference type="EC" id="2.7.13.3"/>
    </reaction>
</comment>
<sequence length="381" mass="42621">MLLTLFTSFLIGQRLFNQASVPKSPRLTYEKAYRSAQMLDALPDAIAMFDSCGRLQGCNRVMRGLLGVPELVNGTADLIDFFQRLENGLRADLVYLLPGISQAIYRTNHPFYRMHRDGEGERRRALEFHAYAAPAPDTATLLMIRDVSAQIQKERDRADCFAVAAHEIRSPLAAISGYIELLQLETTPSAWASKIYAQLHEKVRGVDVLLDDLTRLNRIEYEGVGSQEWREADLRAVLRLSLRSFQEQRHRICLDLPSHGLWARVDIVPLLVALRNALENALKYSAPDAGVTLRLQPGPAGWACIEVLDQGPGIDPLYKEKVFEKFFRLPGQQAQGSGLGLSILRSIVQHHGGKVYFKERPGPGAHLVMELVLLPSASYIP</sequence>
<name>A0A2U2BNI5_ALCFA</name>
<dbReference type="InterPro" id="IPR003594">
    <property type="entry name" value="HATPase_dom"/>
</dbReference>
<dbReference type="InterPro" id="IPR005467">
    <property type="entry name" value="His_kinase_dom"/>
</dbReference>
<gene>
    <name evidence="8" type="ORF">DF183_02280</name>
</gene>
<dbReference type="Gene3D" id="3.30.450.20">
    <property type="entry name" value="PAS domain"/>
    <property type="match status" value="1"/>
</dbReference>
<dbReference type="SMART" id="SM00388">
    <property type="entry name" value="HisKA"/>
    <property type="match status" value="1"/>
</dbReference>
<evidence type="ECO:0000256" key="4">
    <source>
        <dbReference type="ARBA" id="ARBA00022679"/>
    </source>
</evidence>
<dbReference type="PRINTS" id="PR00344">
    <property type="entry name" value="BCTRLSENSOR"/>
</dbReference>
<keyword evidence="4" id="KW-0808">Transferase</keyword>
<evidence type="ECO:0000256" key="3">
    <source>
        <dbReference type="ARBA" id="ARBA00022553"/>
    </source>
</evidence>
<dbReference type="InterPro" id="IPR036097">
    <property type="entry name" value="HisK_dim/P_sf"/>
</dbReference>
<organism evidence="8 9">
    <name type="scientific">Alcaligenes faecalis</name>
    <dbReference type="NCBI Taxonomy" id="511"/>
    <lineage>
        <taxon>Bacteria</taxon>
        <taxon>Pseudomonadati</taxon>
        <taxon>Pseudomonadota</taxon>
        <taxon>Betaproteobacteria</taxon>
        <taxon>Burkholderiales</taxon>
        <taxon>Alcaligenaceae</taxon>
        <taxon>Alcaligenes</taxon>
    </lineage>
</organism>
<dbReference type="CDD" id="cd00075">
    <property type="entry name" value="HATPase"/>
    <property type="match status" value="1"/>
</dbReference>
<evidence type="ECO:0000256" key="2">
    <source>
        <dbReference type="ARBA" id="ARBA00012438"/>
    </source>
</evidence>
<dbReference type="Proteomes" id="UP000245216">
    <property type="component" value="Unassembled WGS sequence"/>
</dbReference>
<dbReference type="SUPFAM" id="SSF55874">
    <property type="entry name" value="ATPase domain of HSP90 chaperone/DNA topoisomerase II/histidine kinase"/>
    <property type="match status" value="1"/>
</dbReference>
<dbReference type="KEGG" id="afa:UZ73_02615"/>
<dbReference type="InterPro" id="IPR050736">
    <property type="entry name" value="Sensor_HK_Regulatory"/>
</dbReference>
<evidence type="ECO:0000256" key="6">
    <source>
        <dbReference type="ARBA" id="ARBA00023012"/>
    </source>
</evidence>
<dbReference type="Gene3D" id="1.10.287.130">
    <property type="match status" value="1"/>
</dbReference>
<dbReference type="Gene3D" id="3.30.565.10">
    <property type="entry name" value="Histidine kinase-like ATPase, C-terminal domain"/>
    <property type="match status" value="1"/>
</dbReference>
<keyword evidence="5 8" id="KW-0418">Kinase</keyword>
<evidence type="ECO:0000259" key="7">
    <source>
        <dbReference type="PROSITE" id="PS50109"/>
    </source>
</evidence>
<keyword evidence="6" id="KW-0902">Two-component regulatory system</keyword>
<dbReference type="InterPro" id="IPR036890">
    <property type="entry name" value="HATPase_C_sf"/>
</dbReference>
<dbReference type="SMART" id="SM00387">
    <property type="entry name" value="HATPase_c"/>
    <property type="match status" value="1"/>
</dbReference>
<dbReference type="GO" id="GO:0000155">
    <property type="term" value="F:phosphorelay sensor kinase activity"/>
    <property type="evidence" value="ECO:0007669"/>
    <property type="project" value="InterPro"/>
</dbReference>
<dbReference type="EC" id="2.7.13.3" evidence="2"/>
<evidence type="ECO:0000256" key="5">
    <source>
        <dbReference type="ARBA" id="ARBA00022777"/>
    </source>
</evidence>
<evidence type="ECO:0000256" key="1">
    <source>
        <dbReference type="ARBA" id="ARBA00000085"/>
    </source>
</evidence>